<dbReference type="Proteomes" id="UP000248196">
    <property type="component" value="Unassembled WGS sequence"/>
</dbReference>
<evidence type="ECO:0008006" key="3">
    <source>
        <dbReference type="Google" id="ProtNLM"/>
    </source>
</evidence>
<sequence>MAGMSSAELATWIIKGPEGQKHYGTMNNEQKITFIYQNVNSVPPTQEQLQPLLTQLNGGKALGNIAQDVFNTLDSYKGTDSTTLEHQHAQQETINQSLYPAFNGTPQQHSGAEDVSALFYALGSIASSSGINYWGSVISTGKNTFAEVAQKFVNVKADKFGGLNDSDFIKTIYAQTHKRPPAEGDINHYLDIINNNSGTRGDVVAAIINDLRSSTAPADSVAQQQLAKIEHVYSPGELPAAEYQEQVASIYMTLAGRGIDASGLETWSKMLASGTSNYDLLKLLSKNAEFSHASNYEKVYYQLHGTQHKLTTVESQAILLRAGNDKLKATLLVIDYFRNGESLIGSNYPVSSQKVFEYENALGTSLGYKTAPMLDTSANGGNPSGTVNSGHYHQLTNAELSMFSTLTLNVIHDATVDLSLAANVKVITLTGSHAGNSITLSSLANHGKDIVLSIDQTNLSSFSGDIMLGKENDTIVFAKGLDLSTLNAKITLGGGTDRLDWQGNSVDGSSNKVSSDLYAVFSEGILNANFITKTVNLTTAGDGSLSGVISTNLKNFSNYAYIDLTNYRGTGDIYLDGTLAGTDGTNVFDSGLLVGRATIHNPNFSQVKNLTQADVFASPNLLLSGKVDNFHIINTLTDGTLIIDKDLTAASNLMLESEHRSYEALQVDAYTIDIMRDLNVGTGAAPNYGFTYNVGTIGYITNYGNKEQQVKFTISVHSVNTIVTLSGGHNNVTNIDVSSIGAFWHNFTIDLHVKADFSDSLETVGHSLENALNFPQMSLKLTMDIGGSGGGDFYANLKSLQNGERFDSLTTQLAGKQLTANGGNGDDTFNVVGNTTVNGVEGSDKVIFAHSTVDSMVKIATQYISSTKIEAGDANHHWTFSKQAEKQMAVYGDYSSSAALNTLFDSVDTAAGNSAQSLFSALLSKATGGTSENALSEVGALKLGNSLYVVIDKNNNHTFDDQDIVFSLGNHDLYQTVVETHYSSPQVILNAVSAAPAEEAFA</sequence>
<reference evidence="1 2" key="1">
    <citation type="submission" date="2017-11" db="EMBL/GenBank/DDBJ databases">
        <title>Genome sequence of the oocydin A producing rhizobacterium Serratia plymuthica 4Rx5.</title>
        <authorList>
            <person name="Matilla M.A."/>
            <person name="Udaondo Z."/>
            <person name="Salmond G.P.C."/>
        </authorList>
    </citation>
    <scope>NUCLEOTIDE SEQUENCE [LARGE SCALE GENOMIC DNA]</scope>
    <source>
        <strain evidence="1 2">4Rx5</strain>
    </source>
</reference>
<evidence type="ECO:0000313" key="2">
    <source>
        <dbReference type="Proteomes" id="UP000248196"/>
    </source>
</evidence>
<proteinExistence type="predicted"/>
<organism evidence="1 2">
    <name type="scientific">Serratia plymuthica</name>
    <dbReference type="NCBI Taxonomy" id="82996"/>
    <lineage>
        <taxon>Bacteria</taxon>
        <taxon>Pseudomonadati</taxon>
        <taxon>Pseudomonadota</taxon>
        <taxon>Gammaproteobacteria</taxon>
        <taxon>Enterobacterales</taxon>
        <taxon>Yersiniaceae</taxon>
        <taxon>Serratia</taxon>
    </lineage>
</organism>
<accession>A0A318P4R8</accession>
<protein>
    <recommendedName>
        <fullName evidence="3">ABC-type protease/lipase transport system, ATPase and permease components</fullName>
    </recommendedName>
</protein>
<dbReference type="OrthoDB" id="7282531at2"/>
<evidence type="ECO:0000313" key="1">
    <source>
        <dbReference type="EMBL" id="PYD41191.1"/>
    </source>
</evidence>
<gene>
    <name evidence="1" type="ORF">CT690_06545</name>
</gene>
<dbReference type="EMBL" id="PESE01000001">
    <property type="protein sequence ID" value="PYD41191.1"/>
    <property type="molecule type" value="Genomic_DNA"/>
</dbReference>
<name>A0A318P4R8_SERPL</name>
<dbReference type="AlphaFoldDB" id="A0A318P4R8"/>
<comment type="caution">
    <text evidence="1">The sequence shown here is derived from an EMBL/GenBank/DDBJ whole genome shotgun (WGS) entry which is preliminary data.</text>
</comment>